<comment type="caution">
    <text evidence="2">The sequence shown here is derived from an EMBL/GenBank/DDBJ whole genome shotgun (WGS) entry which is preliminary data.</text>
</comment>
<evidence type="ECO:0000313" key="2">
    <source>
        <dbReference type="EMBL" id="CAL2106493.1"/>
    </source>
</evidence>
<dbReference type="EMBL" id="CAXJRC010000015">
    <property type="protein sequence ID" value="CAL2106493.1"/>
    <property type="molecule type" value="Genomic_DNA"/>
</dbReference>
<dbReference type="RefSeq" id="WP_348702769.1">
    <property type="nucleotide sequence ID" value="NZ_CAXIYA010000006.1"/>
</dbReference>
<protein>
    <recommendedName>
        <fullName evidence="4">Anti-sigma factor</fullName>
    </recommendedName>
</protein>
<keyword evidence="1" id="KW-1133">Transmembrane helix</keyword>
<proteinExistence type="predicted"/>
<reference evidence="2 3" key="1">
    <citation type="submission" date="2024-05" db="EMBL/GenBank/DDBJ databases">
        <authorList>
            <person name="Duchaud E."/>
        </authorList>
    </citation>
    <scope>NUCLEOTIDE SEQUENCE [LARGE SCALE GENOMIC DNA]</scope>
    <source>
        <strain evidence="2">Ena-SAMPLE-TAB-13-05-2024-13:56:06:370-140305</strain>
    </source>
</reference>
<evidence type="ECO:0008006" key="4">
    <source>
        <dbReference type="Google" id="ProtNLM"/>
    </source>
</evidence>
<keyword evidence="3" id="KW-1185">Reference proteome</keyword>
<name>A0ABP1FAW8_9FLAO</name>
<evidence type="ECO:0000313" key="3">
    <source>
        <dbReference type="Proteomes" id="UP001497602"/>
    </source>
</evidence>
<organism evidence="2 3">
    <name type="scientific">Tenacibaculum vairaonense</name>
    <dbReference type="NCBI Taxonomy" id="3137860"/>
    <lineage>
        <taxon>Bacteria</taxon>
        <taxon>Pseudomonadati</taxon>
        <taxon>Bacteroidota</taxon>
        <taxon>Flavobacteriia</taxon>
        <taxon>Flavobacteriales</taxon>
        <taxon>Flavobacteriaceae</taxon>
        <taxon>Tenacibaculum</taxon>
    </lineage>
</organism>
<keyword evidence="1" id="KW-0812">Transmembrane</keyword>
<feature type="transmembrane region" description="Helical" evidence="1">
    <location>
        <begin position="49"/>
        <end position="67"/>
    </location>
</feature>
<dbReference type="Proteomes" id="UP001497602">
    <property type="component" value="Unassembled WGS sequence"/>
</dbReference>
<accession>A0ABP1FAW8</accession>
<evidence type="ECO:0000256" key="1">
    <source>
        <dbReference type="SAM" id="Phobius"/>
    </source>
</evidence>
<keyword evidence="1" id="KW-0472">Membrane</keyword>
<gene>
    <name evidence="2" type="ORF">T190115A13A_230022</name>
</gene>
<sequence length="196" mass="22566">MHKDMRDIVKNNQGEKATLSKNHRARFQDKLHKEFHKDEVKLKSKSYQWLYVAASIVILVGLGITFYPKSGGIEGSNQPPIVTTNTKENISEISLGSISPELKTIETYYTNTINYQLSQLELTKENKEVFDVYLAQLGELTKEYKSLTKELNTKGVNDDTINALIGNLQLRLQLLKRMQKQLQEFKNPNQNYEQTI</sequence>